<organism evidence="1">
    <name type="scientific">Picea sitchensis</name>
    <name type="common">Sitka spruce</name>
    <name type="synonym">Pinus sitchensis</name>
    <dbReference type="NCBI Taxonomy" id="3332"/>
    <lineage>
        <taxon>Eukaryota</taxon>
        <taxon>Viridiplantae</taxon>
        <taxon>Streptophyta</taxon>
        <taxon>Embryophyta</taxon>
        <taxon>Tracheophyta</taxon>
        <taxon>Spermatophyta</taxon>
        <taxon>Pinopsida</taxon>
        <taxon>Pinidae</taxon>
        <taxon>Conifers I</taxon>
        <taxon>Pinales</taxon>
        <taxon>Pinaceae</taxon>
        <taxon>Picea</taxon>
    </lineage>
</organism>
<dbReference type="PANTHER" id="PTHR47076">
    <property type="entry name" value="NHL DOMAIN PROTEIN"/>
    <property type="match status" value="1"/>
</dbReference>
<sequence>MWSCEDRPLVEFPEETDGSEGLRHKKSFVSKLVSLWCCCYYGGDEEKSTASCRSPTMSKWAESVADDAASCCGRAQRWRSFVRRMKGNNSGRVALMATKSARFQYDPLSYSLNFDDGSRQEEEYGYRGFSARFAAPIVKPREMDNGI</sequence>
<protein>
    <submittedName>
        <fullName evidence="1">Uncharacterized protein</fullName>
    </submittedName>
</protein>
<dbReference type="PANTHER" id="PTHR47076:SF1">
    <property type="entry name" value="NHL DOMAIN PROTEIN"/>
    <property type="match status" value="1"/>
</dbReference>
<accession>A9P2E7</accession>
<evidence type="ECO:0000313" key="1">
    <source>
        <dbReference type="EMBL" id="ABK27058.1"/>
    </source>
</evidence>
<proteinExistence type="evidence at transcript level"/>
<name>A9P2E7_PICSI</name>
<dbReference type="AlphaFoldDB" id="A9P2E7"/>
<reference evidence="1" key="1">
    <citation type="journal article" date="2008" name="BMC Genomics">
        <title>A conifer genomics resource of 200,000 spruce (Picea spp.) ESTs and 6,464 high-quality, sequence-finished full-length cDNAs for Sitka spruce (Picea sitchensis).</title>
        <authorList>
            <person name="Ralph S.G."/>
            <person name="Chun H.J."/>
            <person name="Kolosova N."/>
            <person name="Cooper D."/>
            <person name="Oddy C."/>
            <person name="Ritland C.E."/>
            <person name="Kirkpatrick R."/>
            <person name="Moore R."/>
            <person name="Barber S."/>
            <person name="Holt R.A."/>
            <person name="Jones S.J."/>
            <person name="Marra M.A."/>
            <person name="Douglas C.J."/>
            <person name="Ritland K."/>
            <person name="Bohlmann J."/>
        </authorList>
    </citation>
    <scope>NUCLEOTIDE SEQUENCE</scope>
    <source>
        <tissue evidence="1">Bark</tissue>
    </source>
</reference>
<dbReference type="EMBL" id="EF087825">
    <property type="protein sequence ID" value="ABK27058.1"/>
    <property type="molecule type" value="mRNA"/>
</dbReference>